<feature type="signal peptide" evidence="2">
    <location>
        <begin position="1"/>
        <end position="20"/>
    </location>
</feature>
<evidence type="ECO:0000256" key="1">
    <source>
        <dbReference type="SAM" id="MobiDB-lite"/>
    </source>
</evidence>
<feature type="compositionally biased region" description="Basic and acidic residues" evidence="1">
    <location>
        <begin position="203"/>
        <end position="213"/>
    </location>
</feature>
<dbReference type="PROSITE" id="PS51257">
    <property type="entry name" value="PROKAR_LIPOPROTEIN"/>
    <property type="match status" value="1"/>
</dbReference>
<sequence>MSNRILSLAICLSVCMLVGACSEKETSGVVDVVEETEKAVEITEGTKTPLPVNAHEEDVLSIETIIVDNEIVKNENPAILKKEMLFLPASVFESMRMDVEWEAAEQSLLLRNNEMALMLTASVNEADLNGQPFPLVAAPEVREGMLYVPSHIVEGAIGGAIYYDPYMAEVTIFTPSYIKDYQIDLAQLNTDVEMYLAEMEQNRMEAEETKSDGPEQSDGQENTDTTPTPAGPVDMKRLSGMYAGFRPDTNGYACGGMCWDFYTFLPKKRVVIGLPAKGGPETVDCQVDECLTYSIKGNQLKLSNGDTVAINTSAKGAFMLGGVQMAAVEPVQSGLKLNDTYKYTGYSGLIGINPAATSWTYVLRLETDGQFELTGTSLGSLAMPGSAISQTDSNGREDRGTYSIEGNTITLKSADGSIHQALFFLHDGDKEDIQVGLRNYYVD</sequence>
<name>A0ABZ0L2K1_9BACL</name>
<proteinExistence type="predicted"/>
<feature type="domain" description="Copper amine oxidase-like N-terminal" evidence="3">
    <location>
        <begin position="67"/>
        <end position="172"/>
    </location>
</feature>
<gene>
    <name evidence="4" type="ORF">QWT69_13335</name>
</gene>
<dbReference type="RefSeq" id="WP_317966371.1">
    <property type="nucleotide sequence ID" value="NZ_CP129118.1"/>
</dbReference>
<keyword evidence="2" id="KW-0732">Signal</keyword>
<feature type="compositionally biased region" description="Polar residues" evidence="1">
    <location>
        <begin position="217"/>
        <end position="228"/>
    </location>
</feature>
<dbReference type="EMBL" id="CP129118">
    <property type="protein sequence ID" value="WOV86845.1"/>
    <property type="molecule type" value="Genomic_DNA"/>
</dbReference>
<protein>
    <submittedName>
        <fullName evidence="4">Copper amine oxidase N-terminal domain-containing protein</fullName>
    </submittedName>
</protein>
<dbReference type="InterPro" id="IPR012854">
    <property type="entry name" value="Cu_amine_oxidase-like_N"/>
</dbReference>
<keyword evidence="5" id="KW-1185">Reference proteome</keyword>
<dbReference type="Proteomes" id="UP001303902">
    <property type="component" value="Chromosome"/>
</dbReference>
<accession>A0ABZ0L2K1</accession>
<dbReference type="InterPro" id="IPR036582">
    <property type="entry name" value="Mao_N_sf"/>
</dbReference>
<dbReference type="Pfam" id="PF07833">
    <property type="entry name" value="Cu_amine_oxidN1"/>
    <property type="match status" value="1"/>
</dbReference>
<feature type="chain" id="PRO_5047471121" evidence="2">
    <location>
        <begin position="21"/>
        <end position="443"/>
    </location>
</feature>
<organism evidence="4 5">
    <name type="scientific">Sporosarcina oncorhynchi</name>
    <dbReference type="NCBI Taxonomy" id="3056444"/>
    <lineage>
        <taxon>Bacteria</taxon>
        <taxon>Bacillati</taxon>
        <taxon>Bacillota</taxon>
        <taxon>Bacilli</taxon>
        <taxon>Bacillales</taxon>
        <taxon>Caryophanaceae</taxon>
        <taxon>Sporosarcina</taxon>
    </lineage>
</organism>
<evidence type="ECO:0000313" key="4">
    <source>
        <dbReference type="EMBL" id="WOV86845.1"/>
    </source>
</evidence>
<dbReference type="SUPFAM" id="SSF55383">
    <property type="entry name" value="Copper amine oxidase, domain N"/>
    <property type="match status" value="1"/>
</dbReference>
<reference evidence="4 5" key="1">
    <citation type="submission" date="2023-06" db="EMBL/GenBank/DDBJ databases">
        <title>Sporosarcina sp. nov., isolated from Korean tranditional fermented seafood 'Jeotgal'.</title>
        <authorList>
            <person name="Yang A.I."/>
            <person name="Shin N.-R."/>
        </authorList>
    </citation>
    <scope>NUCLEOTIDE SEQUENCE [LARGE SCALE GENOMIC DNA]</scope>
    <source>
        <strain evidence="4 5">T2O-4</strain>
    </source>
</reference>
<evidence type="ECO:0000259" key="3">
    <source>
        <dbReference type="Pfam" id="PF07833"/>
    </source>
</evidence>
<dbReference type="Gene3D" id="3.30.457.10">
    <property type="entry name" value="Copper amine oxidase-like, N-terminal domain"/>
    <property type="match status" value="1"/>
</dbReference>
<feature type="region of interest" description="Disordered" evidence="1">
    <location>
        <begin position="203"/>
        <end position="234"/>
    </location>
</feature>
<evidence type="ECO:0000313" key="5">
    <source>
        <dbReference type="Proteomes" id="UP001303902"/>
    </source>
</evidence>
<evidence type="ECO:0000256" key="2">
    <source>
        <dbReference type="SAM" id="SignalP"/>
    </source>
</evidence>